<dbReference type="EMBL" id="MLCF01000049">
    <property type="protein sequence ID" value="OIV37531.1"/>
    <property type="molecule type" value="Genomic_DNA"/>
</dbReference>
<reference evidence="8 9" key="1">
    <citation type="submission" date="2016-10" db="EMBL/GenBank/DDBJ databases">
        <title>Genome sequence of Streptomyces gilvigriseus MUSC 26.</title>
        <authorList>
            <person name="Lee L.-H."/>
            <person name="Ser H.-L."/>
        </authorList>
    </citation>
    <scope>NUCLEOTIDE SEQUENCE [LARGE SCALE GENOMIC DNA]</scope>
    <source>
        <strain evidence="8 9">MUSC 26</strain>
    </source>
</reference>
<dbReference type="STRING" id="1428644.BIV57_10420"/>
<feature type="transmembrane region" description="Helical" evidence="6">
    <location>
        <begin position="116"/>
        <end position="137"/>
    </location>
</feature>
<evidence type="ECO:0000256" key="2">
    <source>
        <dbReference type="ARBA" id="ARBA00022475"/>
    </source>
</evidence>
<evidence type="ECO:0000256" key="5">
    <source>
        <dbReference type="ARBA" id="ARBA00023136"/>
    </source>
</evidence>
<keyword evidence="3 6" id="KW-0812">Transmembrane</keyword>
<evidence type="ECO:0000256" key="6">
    <source>
        <dbReference type="SAM" id="Phobius"/>
    </source>
</evidence>
<dbReference type="InterPro" id="IPR016795">
    <property type="entry name" value="UCP021697"/>
</dbReference>
<dbReference type="PIRSF" id="PIRSF021697">
    <property type="entry name" value="UCP021697"/>
    <property type="match status" value="1"/>
</dbReference>
<keyword evidence="2" id="KW-1003">Cell membrane</keyword>
<dbReference type="Proteomes" id="UP000243342">
    <property type="component" value="Unassembled WGS sequence"/>
</dbReference>
<dbReference type="InterPro" id="IPR010432">
    <property type="entry name" value="RDD"/>
</dbReference>
<dbReference type="PANTHER" id="PTHR36115">
    <property type="entry name" value="PROLINE-RICH ANTIGEN HOMOLOG-RELATED"/>
    <property type="match status" value="1"/>
</dbReference>
<name>A0A1J7BFS2_9ACTN</name>
<keyword evidence="5 6" id="KW-0472">Membrane</keyword>
<dbReference type="GO" id="GO:0005886">
    <property type="term" value="C:plasma membrane"/>
    <property type="evidence" value="ECO:0007669"/>
    <property type="project" value="UniProtKB-SubCell"/>
</dbReference>
<evidence type="ECO:0000256" key="1">
    <source>
        <dbReference type="ARBA" id="ARBA00004651"/>
    </source>
</evidence>
<comment type="caution">
    <text evidence="8">The sequence shown here is derived from an EMBL/GenBank/DDBJ whole genome shotgun (WGS) entry which is preliminary data.</text>
</comment>
<evidence type="ECO:0000259" key="7">
    <source>
        <dbReference type="Pfam" id="PF06271"/>
    </source>
</evidence>
<comment type="subcellular location">
    <subcellularLocation>
        <location evidence="1">Cell membrane</location>
        <topology evidence="1">Multi-pass membrane protein</topology>
    </subcellularLocation>
</comment>
<keyword evidence="4 6" id="KW-1133">Transmembrane helix</keyword>
<evidence type="ECO:0000256" key="3">
    <source>
        <dbReference type="ARBA" id="ARBA00022692"/>
    </source>
</evidence>
<gene>
    <name evidence="8" type="ORF">BIV57_10420</name>
</gene>
<dbReference type="Pfam" id="PF06271">
    <property type="entry name" value="RDD"/>
    <property type="match status" value="1"/>
</dbReference>
<dbReference type="AlphaFoldDB" id="A0A1J7BFS2"/>
<accession>A0A1J7BFS2</accession>
<feature type="domain" description="RDD" evidence="7">
    <location>
        <begin position="44"/>
        <end position="149"/>
    </location>
</feature>
<dbReference type="PANTHER" id="PTHR36115:SF6">
    <property type="entry name" value="PROLINE-RICH ANTIGEN HOMOLOG"/>
    <property type="match status" value="1"/>
</dbReference>
<organism evidence="8 9">
    <name type="scientific">Mangrovactinospora gilvigrisea</name>
    <dbReference type="NCBI Taxonomy" id="1428644"/>
    <lineage>
        <taxon>Bacteria</taxon>
        <taxon>Bacillati</taxon>
        <taxon>Actinomycetota</taxon>
        <taxon>Actinomycetes</taxon>
        <taxon>Kitasatosporales</taxon>
        <taxon>Streptomycetaceae</taxon>
        <taxon>Mangrovactinospora</taxon>
    </lineage>
</organism>
<evidence type="ECO:0000313" key="9">
    <source>
        <dbReference type="Proteomes" id="UP000243342"/>
    </source>
</evidence>
<dbReference type="InterPro" id="IPR051791">
    <property type="entry name" value="Pra-immunoreactive"/>
</dbReference>
<feature type="transmembrane region" description="Helical" evidence="6">
    <location>
        <begin position="75"/>
        <end position="95"/>
    </location>
</feature>
<dbReference type="OrthoDB" id="5187110at2"/>
<dbReference type="RefSeq" id="WP_071656483.1">
    <property type="nucleotide sequence ID" value="NZ_MLCF01000049.1"/>
</dbReference>
<sequence length="156" mass="16412">MDDTRKALGSWISGPQAAAEDAGADFGYRGKRLGLPEDGPGSIAPTGRRLGAVFIDWVLCQLIATQLIARGDTGLASICTSGLFLLMSVVLVGTTGTTPGKRIFGLRVIGLGGARATVVQALIRTFLLLLVIPAVVWDRDTRGLHDKAARTVEVRA</sequence>
<protein>
    <recommendedName>
        <fullName evidence="7">RDD domain-containing protein</fullName>
    </recommendedName>
</protein>
<evidence type="ECO:0000256" key="4">
    <source>
        <dbReference type="ARBA" id="ARBA00022989"/>
    </source>
</evidence>
<keyword evidence="9" id="KW-1185">Reference proteome</keyword>
<proteinExistence type="predicted"/>
<evidence type="ECO:0000313" key="8">
    <source>
        <dbReference type="EMBL" id="OIV37531.1"/>
    </source>
</evidence>